<reference evidence="3" key="1">
    <citation type="submission" date="2019-07" db="EMBL/GenBank/DDBJ databases">
        <title>Genomic Encyclopedia of Type Strains, Phase IV (KMG-IV): sequencing the most valuable type-strain genomes for metagenomic binning, comparative biology and taxonomic classification.</title>
        <authorList>
            <person name="Goeker M."/>
        </authorList>
    </citation>
    <scope>NUCLEOTIDE SEQUENCE</scope>
    <source>
        <strain evidence="3">DSM 44596</strain>
    </source>
</reference>
<dbReference type="GO" id="GO:0005576">
    <property type="term" value="C:extracellular region"/>
    <property type="evidence" value="ECO:0007669"/>
    <property type="project" value="TreeGrafter"/>
</dbReference>
<accession>A0A652YUB4</accession>
<sequence>MTVPRWHKKLAAAGLILGLAAIVAVALTMFAGGFTESTPITVMSARAGLVMEPDAKVKLRGVQVGSVESISLDGDQASLQLAMYPDQMSKIPSNAGVEIKSTTVFGAKYVNIVIPDDPSTQPIQEGAVITSDSVTVEFNSVFEHLSEVLAQVEPEKLNATLGAISTALNGRGEALGEVLELGDTYLQKMNPTLPQLQEDLASAATVTNLYADVAPDLLRILDNATTTSGSIVAEQANLDLLLLNITGLANTGNALLTDNEQDLTTSLDTLTATTTLLEEYSPGLTCFLVGLNDGRIKFEPMAGTGDKAALMLSASFMWGAKAYTNPESLPKVAASGGPNCYGFPTFDPKVDGKAPFAVTNTGNVPFVPNTEFEVTVPTIFQFLFGDSYEQDGE</sequence>
<dbReference type="Pfam" id="PF11887">
    <property type="entry name" value="Mce4_CUP1"/>
    <property type="match status" value="1"/>
</dbReference>
<proteinExistence type="predicted"/>
<evidence type="ECO:0000259" key="2">
    <source>
        <dbReference type="Pfam" id="PF11887"/>
    </source>
</evidence>
<dbReference type="GO" id="GO:0051701">
    <property type="term" value="P:biological process involved in interaction with host"/>
    <property type="evidence" value="ECO:0007669"/>
    <property type="project" value="TreeGrafter"/>
</dbReference>
<dbReference type="InterPro" id="IPR052336">
    <property type="entry name" value="MlaD_Phospholipid_Transporter"/>
</dbReference>
<dbReference type="AlphaFoldDB" id="A0A652YUB4"/>
<protein>
    <submittedName>
        <fullName evidence="3">Phospholipid/cholesterol/gamma-HCH transport system substrate-binding protein</fullName>
    </submittedName>
</protein>
<dbReference type="PANTHER" id="PTHR33371:SF19">
    <property type="entry name" value="MCE-FAMILY PROTEIN MCE4A"/>
    <property type="match status" value="1"/>
</dbReference>
<dbReference type="InterPro" id="IPR024516">
    <property type="entry name" value="Mce_C"/>
</dbReference>
<feature type="domain" description="Mammalian cell entry C-terminal" evidence="2">
    <location>
        <begin position="119"/>
        <end position="338"/>
    </location>
</feature>
<comment type="caution">
    <text evidence="3">The sequence shown here is derived from an EMBL/GenBank/DDBJ whole genome shotgun (WGS) entry which is preliminary data.</text>
</comment>
<evidence type="ECO:0000259" key="1">
    <source>
        <dbReference type="Pfam" id="PF02470"/>
    </source>
</evidence>
<dbReference type="InterPro" id="IPR005693">
    <property type="entry name" value="Mce"/>
</dbReference>
<dbReference type="Pfam" id="PF02470">
    <property type="entry name" value="MlaD"/>
    <property type="match status" value="1"/>
</dbReference>
<organism evidence="3">
    <name type="scientific">Nocardia globerula</name>
    <dbReference type="NCBI Taxonomy" id="1818"/>
    <lineage>
        <taxon>Bacteria</taxon>
        <taxon>Bacillati</taxon>
        <taxon>Actinomycetota</taxon>
        <taxon>Actinomycetes</taxon>
        <taxon>Mycobacteriales</taxon>
        <taxon>Nocardiaceae</taxon>
        <taxon>Nocardia</taxon>
    </lineage>
</organism>
<dbReference type="EMBL" id="VNIQ01000002">
    <property type="protein sequence ID" value="TYQ06691.1"/>
    <property type="molecule type" value="Genomic_DNA"/>
</dbReference>
<evidence type="ECO:0000313" key="3">
    <source>
        <dbReference type="EMBL" id="TYQ06691.1"/>
    </source>
</evidence>
<dbReference type="InterPro" id="IPR003399">
    <property type="entry name" value="Mce/MlaD"/>
</dbReference>
<name>A0A652YUB4_NOCGL</name>
<gene>
    <name evidence="3" type="ORF">FNL38_102835</name>
</gene>
<dbReference type="NCBIfam" id="TIGR00996">
    <property type="entry name" value="Mtu_fam_mce"/>
    <property type="match status" value="1"/>
</dbReference>
<feature type="domain" description="Mce/MlaD" evidence="1">
    <location>
        <begin position="38"/>
        <end position="112"/>
    </location>
</feature>
<dbReference type="PANTHER" id="PTHR33371">
    <property type="entry name" value="INTERMEMBRANE PHOSPHOLIPID TRANSPORT SYSTEM BINDING PROTEIN MLAD-RELATED"/>
    <property type="match status" value="1"/>
</dbReference>